<protein>
    <recommendedName>
        <fullName evidence="10">Glycosyltransferase family 2 protein</fullName>
    </recommendedName>
</protein>
<dbReference type="EMBL" id="CAJPDS010000006">
    <property type="protein sequence ID" value="CAF9907924.1"/>
    <property type="molecule type" value="Genomic_DNA"/>
</dbReference>
<keyword evidence="6" id="KW-0472">Membrane</keyword>
<dbReference type="GO" id="GO:0016020">
    <property type="term" value="C:membrane"/>
    <property type="evidence" value="ECO:0007669"/>
    <property type="project" value="UniProtKB-SubCell"/>
</dbReference>
<organism evidence="8 9">
    <name type="scientific">Heterodermia speciosa</name>
    <dbReference type="NCBI Taxonomy" id="116794"/>
    <lineage>
        <taxon>Eukaryota</taxon>
        <taxon>Fungi</taxon>
        <taxon>Dikarya</taxon>
        <taxon>Ascomycota</taxon>
        <taxon>Pezizomycotina</taxon>
        <taxon>Lecanoromycetes</taxon>
        <taxon>OSLEUM clade</taxon>
        <taxon>Lecanoromycetidae</taxon>
        <taxon>Caliciales</taxon>
        <taxon>Physciaceae</taxon>
        <taxon>Heterodermia</taxon>
    </lineage>
</organism>
<name>A0A8H3EJX6_9LECA</name>
<evidence type="ECO:0000256" key="4">
    <source>
        <dbReference type="ARBA" id="ARBA00022692"/>
    </source>
</evidence>
<accession>A0A8H3EJX6</accession>
<keyword evidence="2" id="KW-0328">Glycosyltransferase</keyword>
<comment type="subcellular location">
    <subcellularLocation>
        <location evidence="1">Membrane</location>
    </subcellularLocation>
</comment>
<evidence type="ECO:0000256" key="6">
    <source>
        <dbReference type="ARBA" id="ARBA00023136"/>
    </source>
</evidence>
<evidence type="ECO:0000256" key="5">
    <source>
        <dbReference type="ARBA" id="ARBA00022989"/>
    </source>
</evidence>
<dbReference type="OrthoDB" id="2849215at2759"/>
<reference evidence="8" key="1">
    <citation type="submission" date="2021-03" db="EMBL/GenBank/DDBJ databases">
        <authorList>
            <person name="Tagirdzhanova G."/>
        </authorList>
    </citation>
    <scope>NUCLEOTIDE SEQUENCE</scope>
</reference>
<dbReference type="GO" id="GO:0016757">
    <property type="term" value="F:glycosyltransferase activity"/>
    <property type="evidence" value="ECO:0007669"/>
    <property type="project" value="UniProtKB-KW"/>
</dbReference>
<keyword evidence="5" id="KW-1133">Transmembrane helix</keyword>
<keyword evidence="3" id="KW-0808">Transferase</keyword>
<evidence type="ECO:0000313" key="8">
    <source>
        <dbReference type="EMBL" id="CAF9907924.1"/>
    </source>
</evidence>
<keyword evidence="7" id="KW-0325">Glycoprotein</keyword>
<dbReference type="Proteomes" id="UP000664521">
    <property type="component" value="Unassembled WGS sequence"/>
</dbReference>
<dbReference type="InterPro" id="IPR029044">
    <property type="entry name" value="Nucleotide-diphossugar_trans"/>
</dbReference>
<keyword evidence="4" id="KW-0812">Transmembrane</keyword>
<comment type="caution">
    <text evidence="8">The sequence shown here is derived from an EMBL/GenBank/DDBJ whole genome shotgun (WGS) entry which is preliminary data.</text>
</comment>
<dbReference type="InterPro" id="IPR052427">
    <property type="entry name" value="Glycosyltrans_GT2/GT47"/>
</dbReference>
<evidence type="ECO:0000313" key="9">
    <source>
        <dbReference type="Proteomes" id="UP000664521"/>
    </source>
</evidence>
<evidence type="ECO:0000256" key="7">
    <source>
        <dbReference type="ARBA" id="ARBA00023180"/>
    </source>
</evidence>
<dbReference type="SUPFAM" id="SSF53448">
    <property type="entry name" value="Nucleotide-diphospho-sugar transferases"/>
    <property type="match status" value="1"/>
</dbReference>
<evidence type="ECO:0000256" key="1">
    <source>
        <dbReference type="ARBA" id="ARBA00004370"/>
    </source>
</evidence>
<gene>
    <name evidence="8" type="ORF">HETSPECPRED_007938</name>
</gene>
<evidence type="ECO:0008006" key="10">
    <source>
        <dbReference type="Google" id="ProtNLM"/>
    </source>
</evidence>
<dbReference type="PANTHER" id="PTHR47844">
    <property type="entry name" value="SYNTHASE CPS1, PUTATIVE (AFU_ORTHOLOGUE AFUA_7G02500)-RELATED"/>
    <property type="match status" value="1"/>
</dbReference>
<sequence>MDYLLAFVCLWLWRYTRLIVNVISSWTFKPIALSTTPSYSTDDITVVIATLGTSEDFRRCLLSVVACLPSSIIIVTPNPRVQHVRKICDGLKILSKVNILGANKANKRLQMIQGLKEVRTSITVFADDDVFWPTTFLAYLLAAFEDPKVGAAGTFTKPERPSNPNLWDFLGACYLERWNFEIAATSHIDGGISCLSGRTSAIRTSIVQTQKFIDDFNGEKWLGRINLLAADDENFITRFLVNHGWRIAIQGAPEAALTTTLESDSKFLGQCIRWYRTTWRSNFTSLFIDRVIWREQPWSSYALHISSFNPPALVVDGALSYFLHHALEAAQPNPYGFSTMMGLVIFAVWLLFTKTVKLWPYFCEHPEDLTMLPAQIVFGYVHGLIKLYTLLTLHKTTWGGGKASLVAAYTKATGAAFMSSGFKALESSGLKRVGNSTTDLHRLGEKSDA</sequence>
<evidence type="ECO:0000256" key="2">
    <source>
        <dbReference type="ARBA" id="ARBA00022676"/>
    </source>
</evidence>
<evidence type="ECO:0000256" key="3">
    <source>
        <dbReference type="ARBA" id="ARBA00022679"/>
    </source>
</evidence>
<dbReference type="Pfam" id="PF13641">
    <property type="entry name" value="Glyco_tranf_2_3"/>
    <property type="match status" value="1"/>
</dbReference>
<proteinExistence type="predicted"/>
<keyword evidence="9" id="KW-1185">Reference proteome</keyword>
<dbReference type="PANTHER" id="PTHR47844:SF1">
    <property type="entry name" value="EXOSTOSIN-LIKE 2"/>
    <property type="match status" value="1"/>
</dbReference>
<dbReference type="AlphaFoldDB" id="A0A8H3EJX6"/>
<dbReference type="Gene3D" id="3.90.550.10">
    <property type="entry name" value="Spore Coat Polysaccharide Biosynthesis Protein SpsA, Chain A"/>
    <property type="match status" value="1"/>
</dbReference>